<sequence length="149" mass="17108">MMHMSQNDQTLSLKLFIVLSRAHKAVSEHVKHDIQRYGLNPTEFGVLDLLYHKGAQPIQQIGDKILLTSGSMTYVIDKLEEKGYIVRQRCEKDRRITYAVITEEGKALMDHIFPQHAQKMTEIFQSLSTDEKEMAIHLLKKIGLSLAPF</sequence>
<dbReference type="GO" id="GO:0003700">
    <property type="term" value="F:DNA-binding transcription factor activity"/>
    <property type="evidence" value="ECO:0007669"/>
    <property type="project" value="InterPro"/>
</dbReference>
<reference evidence="5 6" key="1">
    <citation type="submission" date="2017-10" db="EMBL/GenBank/DDBJ databases">
        <title>Draft genome sequence of Anoxybacillus flavithermus KU2-6-11 from caldera Uzon (Russia:Kamchtka).</title>
        <authorList>
            <person name="Korzhuk A.V."/>
            <person name="Rozanov A.S."/>
            <person name="Bryanskaya A.V."/>
            <person name="Peltek S.E."/>
        </authorList>
    </citation>
    <scope>NUCLEOTIDE SEQUENCE [LARGE SCALE GENOMIC DNA]</scope>
    <source>
        <strain evidence="5 6">KU2-6_11</strain>
    </source>
</reference>
<proteinExistence type="predicted"/>
<dbReference type="Gene3D" id="1.10.10.10">
    <property type="entry name" value="Winged helix-like DNA-binding domain superfamily/Winged helix DNA-binding domain"/>
    <property type="match status" value="1"/>
</dbReference>
<keyword evidence="3" id="KW-0804">Transcription</keyword>
<keyword evidence="2" id="KW-0238">DNA-binding</keyword>
<dbReference type="GO" id="GO:0003677">
    <property type="term" value="F:DNA binding"/>
    <property type="evidence" value="ECO:0007669"/>
    <property type="project" value="UniProtKB-KW"/>
</dbReference>
<dbReference type="PRINTS" id="PR00598">
    <property type="entry name" value="HTHMARR"/>
</dbReference>
<dbReference type="PANTHER" id="PTHR42756">
    <property type="entry name" value="TRANSCRIPTIONAL REGULATOR, MARR"/>
    <property type="match status" value="1"/>
</dbReference>
<organism evidence="5 6">
    <name type="scientific">Anoxybacillus flavithermus</name>
    <dbReference type="NCBI Taxonomy" id="33934"/>
    <lineage>
        <taxon>Bacteria</taxon>
        <taxon>Bacillati</taxon>
        <taxon>Bacillota</taxon>
        <taxon>Bacilli</taxon>
        <taxon>Bacillales</taxon>
        <taxon>Anoxybacillaceae</taxon>
        <taxon>Anoxybacillus</taxon>
    </lineage>
</organism>
<name>A0A2G5RR39_9BACL</name>
<evidence type="ECO:0000256" key="3">
    <source>
        <dbReference type="ARBA" id="ARBA00023163"/>
    </source>
</evidence>
<dbReference type="PANTHER" id="PTHR42756:SF1">
    <property type="entry name" value="TRANSCRIPTIONAL REPRESSOR OF EMRAB OPERON"/>
    <property type="match status" value="1"/>
</dbReference>
<gene>
    <name evidence="5" type="ORF">CS060_05665</name>
</gene>
<evidence type="ECO:0000313" key="6">
    <source>
        <dbReference type="Proteomes" id="UP000230559"/>
    </source>
</evidence>
<feature type="domain" description="HTH marR-type" evidence="4">
    <location>
        <begin position="12"/>
        <end position="144"/>
    </location>
</feature>
<dbReference type="PROSITE" id="PS01117">
    <property type="entry name" value="HTH_MARR_1"/>
    <property type="match status" value="1"/>
</dbReference>
<dbReference type="SUPFAM" id="SSF46785">
    <property type="entry name" value="Winged helix' DNA-binding domain"/>
    <property type="match status" value="1"/>
</dbReference>
<evidence type="ECO:0000256" key="2">
    <source>
        <dbReference type="ARBA" id="ARBA00023125"/>
    </source>
</evidence>
<dbReference type="AlphaFoldDB" id="A0A2G5RR39"/>
<protein>
    <submittedName>
        <fullName evidence="5">MarR family transcriptional regulator</fullName>
    </submittedName>
</protein>
<accession>A0A2G5RR39</accession>
<evidence type="ECO:0000313" key="5">
    <source>
        <dbReference type="EMBL" id="PIC05186.1"/>
    </source>
</evidence>
<dbReference type="PROSITE" id="PS50995">
    <property type="entry name" value="HTH_MARR_2"/>
    <property type="match status" value="1"/>
</dbReference>
<dbReference type="Proteomes" id="UP000230559">
    <property type="component" value="Unassembled WGS sequence"/>
</dbReference>
<dbReference type="Pfam" id="PF01047">
    <property type="entry name" value="MarR"/>
    <property type="match status" value="1"/>
</dbReference>
<dbReference type="InterPro" id="IPR000835">
    <property type="entry name" value="HTH_MarR-typ"/>
</dbReference>
<dbReference type="EMBL" id="PEDM01000008">
    <property type="protein sequence ID" value="PIC05186.1"/>
    <property type="molecule type" value="Genomic_DNA"/>
</dbReference>
<evidence type="ECO:0000259" key="4">
    <source>
        <dbReference type="PROSITE" id="PS50995"/>
    </source>
</evidence>
<dbReference type="InterPro" id="IPR036390">
    <property type="entry name" value="WH_DNA-bd_sf"/>
</dbReference>
<dbReference type="InterPro" id="IPR023187">
    <property type="entry name" value="Tscrpt_reg_MarR-type_CS"/>
</dbReference>
<dbReference type="SMART" id="SM00347">
    <property type="entry name" value="HTH_MARR"/>
    <property type="match status" value="1"/>
</dbReference>
<evidence type="ECO:0000256" key="1">
    <source>
        <dbReference type="ARBA" id="ARBA00023015"/>
    </source>
</evidence>
<dbReference type="InterPro" id="IPR036388">
    <property type="entry name" value="WH-like_DNA-bd_sf"/>
</dbReference>
<keyword evidence="1" id="KW-0805">Transcription regulation</keyword>
<comment type="caution">
    <text evidence="5">The sequence shown here is derived from an EMBL/GenBank/DDBJ whole genome shotgun (WGS) entry which is preliminary data.</text>
</comment>